<dbReference type="PROSITE" id="PS00624">
    <property type="entry name" value="GMC_OXRED_2"/>
    <property type="match status" value="1"/>
</dbReference>
<comment type="caution">
    <text evidence="3">The sequence shown here is derived from an EMBL/GenBank/DDBJ whole genome shotgun (WGS) entry which is preliminary data.</text>
</comment>
<gene>
    <name evidence="3" type="ORF">AMK59_5816</name>
</gene>
<evidence type="ECO:0000313" key="3">
    <source>
        <dbReference type="EMBL" id="KRT81620.1"/>
    </source>
</evidence>
<dbReference type="Pfam" id="PF00732">
    <property type="entry name" value="GMC_oxred_N"/>
    <property type="match status" value="1"/>
</dbReference>
<dbReference type="InterPro" id="IPR000172">
    <property type="entry name" value="GMC_OxRdtase_N"/>
</dbReference>
<protein>
    <recommendedName>
        <fullName evidence="2">Glucose-methanol-choline oxidoreductase N-terminal domain-containing protein</fullName>
    </recommendedName>
</protein>
<dbReference type="GO" id="GO:0016614">
    <property type="term" value="F:oxidoreductase activity, acting on CH-OH group of donors"/>
    <property type="evidence" value="ECO:0007669"/>
    <property type="project" value="InterPro"/>
</dbReference>
<dbReference type="Gene3D" id="3.50.50.60">
    <property type="entry name" value="FAD/NAD(P)-binding domain"/>
    <property type="match status" value="1"/>
</dbReference>
<dbReference type="InterPro" id="IPR036188">
    <property type="entry name" value="FAD/NAD-bd_sf"/>
</dbReference>
<name>A0A0T6B2X9_9SCAR</name>
<dbReference type="OrthoDB" id="269227at2759"/>
<evidence type="ECO:0000256" key="1">
    <source>
        <dbReference type="ARBA" id="ARBA00010790"/>
    </source>
</evidence>
<dbReference type="InterPro" id="IPR007867">
    <property type="entry name" value="GMC_OxRtase_C"/>
</dbReference>
<dbReference type="Gene3D" id="3.30.560.10">
    <property type="entry name" value="Glucose Oxidase, domain 3"/>
    <property type="match status" value="1"/>
</dbReference>
<evidence type="ECO:0000259" key="2">
    <source>
        <dbReference type="PROSITE" id="PS00624"/>
    </source>
</evidence>
<dbReference type="GO" id="GO:0050660">
    <property type="term" value="F:flavin adenine dinucleotide binding"/>
    <property type="evidence" value="ECO:0007669"/>
    <property type="project" value="InterPro"/>
</dbReference>
<feature type="non-terminal residue" evidence="3">
    <location>
        <position position="1"/>
    </location>
</feature>
<dbReference type="SUPFAM" id="SSF54373">
    <property type="entry name" value="FAD-linked reductases, C-terminal domain"/>
    <property type="match status" value="1"/>
</dbReference>
<dbReference type="EMBL" id="LJIG01016098">
    <property type="protein sequence ID" value="KRT81620.1"/>
    <property type="molecule type" value="Genomic_DNA"/>
</dbReference>
<dbReference type="Proteomes" id="UP000051574">
    <property type="component" value="Unassembled WGS sequence"/>
</dbReference>
<dbReference type="PANTHER" id="PTHR11552">
    <property type="entry name" value="GLUCOSE-METHANOL-CHOLINE GMC OXIDOREDUCTASE"/>
    <property type="match status" value="1"/>
</dbReference>
<proteinExistence type="inferred from homology"/>
<evidence type="ECO:0000313" key="4">
    <source>
        <dbReference type="Proteomes" id="UP000051574"/>
    </source>
</evidence>
<dbReference type="InterPro" id="IPR012132">
    <property type="entry name" value="GMC_OxRdtase"/>
</dbReference>
<dbReference type="Pfam" id="PF05199">
    <property type="entry name" value="GMC_oxred_C"/>
    <property type="match status" value="1"/>
</dbReference>
<dbReference type="PANTHER" id="PTHR11552:SF208">
    <property type="entry name" value="RE36204P-RELATED"/>
    <property type="match status" value="1"/>
</dbReference>
<feature type="domain" description="Glucose-methanol-choline oxidoreductase N-terminal" evidence="2">
    <location>
        <begin position="34"/>
        <end position="48"/>
    </location>
</feature>
<comment type="similarity">
    <text evidence="1">Belongs to the GMC oxidoreductase family.</text>
</comment>
<sequence>LINSTTKKTYGVKLIYNKKWYYVRSRKEVILSAGAFNSPQLLMLSGVGPKKHLEEHGIDVIVNLPVGEKLYDHFTYLGLVATVNESIVYQSSASNNPNAFLELQVKGTGPLTSIGNVEGIGFIRTPMSDDPEYSLPDIELIFQGAGFHTDRGQFSRRTFRITDAQYNRIWRPLENKYAFTIWPMIFHPKSYGFIRLKSKNPFHRMKLYGNYLTDPERHDIKTLIAGIREVQRILQMPSFQKYDARLTTKSVVGCEHFYFDSDDYWECALRHLGHTLHHQIATCRMGPPDDPEAVVDNELRVYGVTNLRVVDTSIIPIPITAHTNVPTYMVAEKASDLIKNAWLAQEYYELPKYNEFEE</sequence>
<dbReference type="AlphaFoldDB" id="A0A0T6B2X9"/>
<reference evidence="3 4" key="1">
    <citation type="submission" date="2015-09" db="EMBL/GenBank/DDBJ databases">
        <title>Draft genome of the scarab beetle Oryctes borbonicus.</title>
        <authorList>
            <person name="Meyer J.M."/>
            <person name="Markov G.V."/>
            <person name="Baskaran P."/>
            <person name="Herrmann M."/>
            <person name="Sommer R.J."/>
            <person name="Roedelsperger C."/>
        </authorList>
    </citation>
    <scope>NUCLEOTIDE SEQUENCE [LARGE SCALE GENOMIC DNA]</scope>
    <source>
        <strain evidence="3">OB123</strain>
        <tissue evidence="3">Whole animal</tissue>
    </source>
</reference>
<keyword evidence="4" id="KW-1185">Reference proteome</keyword>
<organism evidence="3 4">
    <name type="scientific">Oryctes borbonicus</name>
    <dbReference type="NCBI Taxonomy" id="1629725"/>
    <lineage>
        <taxon>Eukaryota</taxon>
        <taxon>Metazoa</taxon>
        <taxon>Ecdysozoa</taxon>
        <taxon>Arthropoda</taxon>
        <taxon>Hexapoda</taxon>
        <taxon>Insecta</taxon>
        <taxon>Pterygota</taxon>
        <taxon>Neoptera</taxon>
        <taxon>Endopterygota</taxon>
        <taxon>Coleoptera</taxon>
        <taxon>Polyphaga</taxon>
        <taxon>Scarabaeiformia</taxon>
        <taxon>Scarabaeidae</taxon>
        <taxon>Dynastinae</taxon>
        <taxon>Oryctes</taxon>
    </lineage>
</organism>
<dbReference type="SUPFAM" id="SSF51905">
    <property type="entry name" value="FAD/NAD(P)-binding domain"/>
    <property type="match status" value="1"/>
</dbReference>
<accession>A0A0T6B2X9</accession>